<dbReference type="InterPro" id="IPR016181">
    <property type="entry name" value="Acyl_CoA_acyltransferase"/>
</dbReference>
<gene>
    <name evidence="4" type="primary">aat</name>
    <name evidence="5" type="ORF">FJM51_15195</name>
</gene>
<evidence type="ECO:0000256" key="4">
    <source>
        <dbReference type="HAMAP-Rule" id="MF_00688"/>
    </source>
</evidence>
<comment type="similarity">
    <text evidence="4">Belongs to the L/F-transferase family.</text>
</comment>
<dbReference type="PANTHER" id="PTHR30098:SF2">
    <property type="entry name" value="LEUCYL_PHENYLALANYL-TRNA--PROTEIN TRANSFERASE"/>
    <property type="match status" value="1"/>
</dbReference>
<comment type="caution">
    <text evidence="5">The sequence shown here is derived from an EMBL/GenBank/DDBJ whole genome shotgun (WGS) entry which is preliminary data.</text>
</comment>
<evidence type="ECO:0000256" key="1">
    <source>
        <dbReference type="ARBA" id="ARBA00022490"/>
    </source>
</evidence>
<comment type="catalytic activity">
    <reaction evidence="4">
        <text>N-terminal L-lysyl-[protein] + L-leucyl-tRNA(Leu) = N-terminal L-leucyl-L-lysyl-[protein] + tRNA(Leu) + H(+)</text>
        <dbReference type="Rhea" id="RHEA:12340"/>
        <dbReference type="Rhea" id="RHEA-COMP:9613"/>
        <dbReference type="Rhea" id="RHEA-COMP:9622"/>
        <dbReference type="Rhea" id="RHEA-COMP:12670"/>
        <dbReference type="Rhea" id="RHEA-COMP:12671"/>
        <dbReference type="ChEBI" id="CHEBI:15378"/>
        <dbReference type="ChEBI" id="CHEBI:65249"/>
        <dbReference type="ChEBI" id="CHEBI:78442"/>
        <dbReference type="ChEBI" id="CHEBI:78494"/>
        <dbReference type="ChEBI" id="CHEBI:133043"/>
        <dbReference type="EC" id="2.3.2.6"/>
    </reaction>
</comment>
<name>A0A501WIQ1_9RHOB</name>
<dbReference type="GO" id="GO:0030163">
    <property type="term" value="P:protein catabolic process"/>
    <property type="evidence" value="ECO:0007669"/>
    <property type="project" value="UniProtKB-UniRule"/>
</dbReference>
<keyword evidence="3 4" id="KW-0012">Acyltransferase</keyword>
<comment type="catalytic activity">
    <reaction evidence="4">
        <text>L-phenylalanyl-tRNA(Phe) + an N-terminal L-alpha-aminoacyl-[protein] = an N-terminal L-phenylalanyl-L-alpha-aminoacyl-[protein] + tRNA(Phe)</text>
        <dbReference type="Rhea" id="RHEA:43632"/>
        <dbReference type="Rhea" id="RHEA-COMP:9668"/>
        <dbReference type="Rhea" id="RHEA-COMP:9699"/>
        <dbReference type="Rhea" id="RHEA-COMP:10636"/>
        <dbReference type="Rhea" id="RHEA-COMP:10637"/>
        <dbReference type="ChEBI" id="CHEBI:78442"/>
        <dbReference type="ChEBI" id="CHEBI:78531"/>
        <dbReference type="ChEBI" id="CHEBI:78597"/>
        <dbReference type="ChEBI" id="CHEBI:83561"/>
        <dbReference type="EC" id="2.3.2.6"/>
    </reaction>
</comment>
<dbReference type="InterPro" id="IPR042203">
    <property type="entry name" value="Leu/Phe-tRNA_Trfase_C"/>
</dbReference>
<evidence type="ECO:0000313" key="5">
    <source>
        <dbReference type="EMBL" id="TPE49228.1"/>
    </source>
</evidence>
<keyword evidence="2 4" id="KW-0808">Transferase</keyword>
<dbReference type="GO" id="GO:0008914">
    <property type="term" value="F:leucyl-tRNA--protein transferase activity"/>
    <property type="evidence" value="ECO:0007669"/>
    <property type="project" value="UniProtKB-UniRule"/>
</dbReference>
<comment type="catalytic activity">
    <reaction evidence="4">
        <text>N-terminal L-arginyl-[protein] + L-leucyl-tRNA(Leu) = N-terminal L-leucyl-L-arginyl-[protein] + tRNA(Leu) + H(+)</text>
        <dbReference type="Rhea" id="RHEA:50416"/>
        <dbReference type="Rhea" id="RHEA-COMP:9613"/>
        <dbReference type="Rhea" id="RHEA-COMP:9622"/>
        <dbReference type="Rhea" id="RHEA-COMP:12672"/>
        <dbReference type="Rhea" id="RHEA-COMP:12673"/>
        <dbReference type="ChEBI" id="CHEBI:15378"/>
        <dbReference type="ChEBI" id="CHEBI:64719"/>
        <dbReference type="ChEBI" id="CHEBI:78442"/>
        <dbReference type="ChEBI" id="CHEBI:78494"/>
        <dbReference type="ChEBI" id="CHEBI:133044"/>
        <dbReference type="EC" id="2.3.2.6"/>
    </reaction>
</comment>
<organism evidence="5 6">
    <name type="scientific">Amaricoccus solimangrovi</name>
    <dbReference type="NCBI Taxonomy" id="2589815"/>
    <lineage>
        <taxon>Bacteria</taxon>
        <taxon>Pseudomonadati</taxon>
        <taxon>Pseudomonadota</taxon>
        <taxon>Alphaproteobacteria</taxon>
        <taxon>Rhodobacterales</taxon>
        <taxon>Paracoccaceae</taxon>
        <taxon>Amaricoccus</taxon>
    </lineage>
</organism>
<dbReference type="Proteomes" id="UP000319255">
    <property type="component" value="Unassembled WGS sequence"/>
</dbReference>
<sequence length="213" mass="23662">MASDPILTPDLLLRAYASGVFPMADDAAAEELFWVDPIRRGVLPLEALRVSRRLARDFLGKPFEIRIDADFAGTVRACADRETTWINGEIFRLYRELHRMGHAHSVEIWQGDTLAGGLYGVVLGAAFFGESMFSRMRDGSKFALVALVARLRAGGFTLLDTQFITPHLESLGAVEITRAEYRARLAAALRRPADFRALPMGATRRALLDLARE</sequence>
<dbReference type="Gene3D" id="3.40.630.70">
    <property type="entry name" value="Leucyl/phenylalanyl-tRNA-protein transferase, C-terminal domain"/>
    <property type="match status" value="1"/>
</dbReference>
<dbReference type="InterPro" id="IPR004616">
    <property type="entry name" value="Leu/Phe-tRNA_Trfase"/>
</dbReference>
<dbReference type="PANTHER" id="PTHR30098">
    <property type="entry name" value="LEUCYL/PHENYLALANYL-TRNA--PROTEIN TRANSFERASE"/>
    <property type="match status" value="1"/>
</dbReference>
<proteinExistence type="inferred from homology"/>
<dbReference type="EC" id="2.3.2.6" evidence="4"/>
<protein>
    <recommendedName>
        <fullName evidence="4">Leucyl/phenylalanyl-tRNA--protein transferase</fullName>
        <ecNumber evidence="4">2.3.2.6</ecNumber>
    </recommendedName>
    <alternativeName>
        <fullName evidence="4">L/F-transferase</fullName>
    </alternativeName>
    <alternativeName>
        <fullName evidence="4">Leucyltransferase</fullName>
    </alternativeName>
    <alternativeName>
        <fullName evidence="4">Phenyalanyltransferase</fullName>
    </alternativeName>
</protein>
<evidence type="ECO:0000313" key="6">
    <source>
        <dbReference type="Proteomes" id="UP000319255"/>
    </source>
</evidence>
<evidence type="ECO:0000256" key="2">
    <source>
        <dbReference type="ARBA" id="ARBA00022679"/>
    </source>
</evidence>
<dbReference type="OrthoDB" id="9790282at2"/>
<dbReference type="AlphaFoldDB" id="A0A501WIQ1"/>
<dbReference type="GO" id="GO:0005737">
    <property type="term" value="C:cytoplasm"/>
    <property type="evidence" value="ECO:0007669"/>
    <property type="project" value="UniProtKB-SubCell"/>
</dbReference>
<dbReference type="SUPFAM" id="SSF55729">
    <property type="entry name" value="Acyl-CoA N-acyltransferases (Nat)"/>
    <property type="match status" value="1"/>
</dbReference>
<comment type="subcellular location">
    <subcellularLocation>
        <location evidence="4">Cytoplasm</location>
    </subcellularLocation>
</comment>
<dbReference type="EMBL" id="VFRP01000016">
    <property type="protein sequence ID" value="TPE49228.1"/>
    <property type="molecule type" value="Genomic_DNA"/>
</dbReference>
<dbReference type="RefSeq" id="WP_140454993.1">
    <property type="nucleotide sequence ID" value="NZ_VFRP01000016.1"/>
</dbReference>
<dbReference type="Pfam" id="PF03588">
    <property type="entry name" value="Leu_Phe_trans"/>
    <property type="match status" value="1"/>
</dbReference>
<dbReference type="NCBIfam" id="TIGR00667">
    <property type="entry name" value="aat"/>
    <property type="match status" value="1"/>
</dbReference>
<dbReference type="HAMAP" id="MF_00688">
    <property type="entry name" value="Leu_Phe_trans"/>
    <property type="match status" value="1"/>
</dbReference>
<evidence type="ECO:0000256" key="3">
    <source>
        <dbReference type="ARBA" id="ARBA00023315"/>
    </source>
</evidence>
<comment type="function">
    <text evidence="4">Functions in the N-end rule pathway of protein degradation where it conjugates Leu, Phe and, less efficiently, Met from aminoacyl-tRNAs to the N-termini of proteins containing an N-terminal arginine or lysine.</text>
</comment>
<reference evidence="5 6" key="1">
    <citation type="submission" date="2019-06" db="EMBL/GenBank/DDBJ databases">
        <title>A novel bacterium of genus Amaricoccus, isolated from marine sediment.</title>
        <authorList>
            <person name="Huang H."/>
            <person name="Mo K."/>
            <person name="Hu Y."/>
        </authorList>
    </citation>
    <scope>NUCLEOTIDE SEQUENCE [LARGE SCALE GENOMIC DNA]</scope>
    <source>
        <strain evidence="5 6">HB172011</strain>
    </source>
</reference>
<keyword evidence="6" id="KW-1185">Reference proteome</keyword>
<keyword evidence="1 4" id="KW-0963">Cytoplasm</keyword>
<accession>A0A501WIQ1</accession>